<sequence>MGSWSFRKGVTKGYQQCDAAILQRHGPFGLCQNFEKRIQKLFVRCVGISKYFKLSFYFEFRQIVFRLAHGLFPYFPRCMTSRTNRDHGFSLSKGDIDLLEHAGRGLDFAGPFGSFTITRYHHKHAGSRDKILAVASVLRLLVFRFNARKRMDDKTLPPCVRTVVR</sequence>
<dbReference type="AlphaFoldDB" id="A0A451AGJ9"/>
<proteinExistence type="predicted"/>
<protein>
    <submittedName>
        <fullName evidence="1">Uncharacterized protein</fullName>
    </submittedName>
</protein>
<gene>
    <name evidence="1" type="ORF">BECKTC1821F_GA0114240_11684</name>
</gene>
<name>A0A451AGJ9_9GAMM</name>
<dbReference type="EMBL" id="CAADFW010000168">
    <property type="protein sequence ID" value="VFK65158.1"/>
    <property type="molecule type" value="Genomic_DNA"/>
</dbReference>
<evidence type="ECO:0000313" key="1">
    <source>
        <dbReference type="EMBL" id="VFK65158.1"/>
    </source>
</evidence>
<organism evidence="1">
    <name type="scientific">Candidatus Kentrum sp. TC</name>
    <dbReference type="NCBI Taxonomy" id="2126339"/>
    <lineage>
        <taxon>Bacteria</taxon>
        <taxon>Pseudomonadati</taxon>
        <taxon>Pseudomonadota</taxon>
        <taxon>Gammaproteobacteria</taxon>
        <taxon>Candidatus Kentrum</taxon>
    </lineage>
</organism>
<accession>A0A451AGJ9</accession>
<reference evidence="1" key="1">
    <citation type="submission" date="2019-02" db="EMBL/GenBank/DDBJ databases">
        <authorList>
            <person name="Gruber-Vodicka R. H."/>
            <person name="Seah K. B. B."/>
        </authorList>
    </citation>
    <scope>NUCLEOTIDE SEQUENCE</scope>
    <source>
        <strain evidence="1">BECK_BZ126</strain>
    </source>
</reference>